<feature type="region of interest" description="Disordered" evidence="1">
    <location>
        <begin position="284"/>
        <end position="373"/>
    </location>
</feature>
<proteinExistence type="predicted"/>
<dbReference type="EMBL" id="NBII01000006">
    <property type="protein sequence ID" value="PAV17622.1"/>
    <property type="molecule type" value="Genomic_DNA"/>
</dbReference>
<organism evidence="2 3">
    <name type="scientific">Pyrrhoderma noxium</name>
    <dbReference type="NCBI Taxonomy" id="2282107"/>
    <lineage>
        <taxon>Eukaryota</taxon>
        <taxon>Fungi</taxon>
        <taxon>Dikarya</taxon>
        <taxon>Basidiomycota</taxon>
        <taxon>Agaricomycotina</taxon>
        <taxon>Agaricomycetes</taxon>
        <taxon>Hymenochaetales</taxon>
        <taxon>Hymenochaetaceae</taxon>
        <taxon>Pyrrhoderma</taxon>
    </lineage>
</organism>
<feature type="compositionally biased region" description="Acidic residues" evidence="1">
    <location>
        <begin position="289"/>
        <end position="373"/>
    </location>
</feature>
<dbReference type="AlphaFoldDB" id="A0A286UDD2"/>
<evidence type="ECO:0000256" key="1">
    <source>
        <dbReference type="SAM" id="MobiDB-lite"/>
    </source>
</evidence>
<evidence type="ECO:0000313" key="2">
    <source>
        <dbReference type="EMBL" id="PAV17622.1"/>
    </source>
</evidence>
<feature type="region of interest" description="Disordered" evidence="1">
    <location>
        <begin position="61"/>
        <end position="147"/>
    </location>
</feature>
<name>A0A286UDD2_9AGAM</name>
<feature type="compositionally biased region" description="Basic and acidic residues" evidence="1">
    <location>
        <begin position="100"/>
        <end position="115"/>
    </location>
</feature>
<dbReference type="Proteomes" id="UP000217199">
    <property type="component" value="Unassembled WGS sequence"/>
</dbReference>
<sequence>MDLTDIMNTPEETSLFLFDMEGYMHTIWDLEEQIQQQNLMSPFDAVKGNEDEDMRWSVGTWEYDSESTSESEVASESDKESESDEVGVESESSRNSPVINKRELVDARARAGRYEQEEDNLQEQEEDEIEGEVMAESENENEAEAGVGRQEISRAIIRGRFVTEEEYKTYIRTLTDDPEFENPFVCRESAPHRPSGVCGQLLTTKKTFLSHRKTHNNIRNLLQWRCPNCTIWPKTRLMANTAAAVINRHLLSEIIKIKCPVSGCRHISKAGRAEVLYKHGKNNHTFREEGEEAVVEEEGGPEVNEPEENVPEENVPEENVPEEEEPGEEKPESEEEPEWEEPEEEEPEEEEPEEEEEEPEDEEPESEEEPEWE</sequence>
<feature type="compositionally biased region" description="Acidic residues" evidence="1">
    <location>
        <begin position="116"/>
        <end position="143"/>
    </location>
</feature>
<accession>A0A286UDD2</accession>
<dbReference type="InParanoid" id="A0A286UDD2"/>
<keyword evidence="3" id="KW-1185">Reference proteome</keyword>
<protein>
    <submittedName>
        <fullName evidence="2">Uncharacterized protein</fullName>
    </submittedName>
</protein>
<evidence type="ECO:0000313" key="3">
    <source>
        <dbReference type="Proteomes" id="UP000217199"/>
    </source>
</evidence>
<comment type="caution">
    <text evidence="2">The sequence shown here is derived from an EMBL/GenBank/DDBJ whole genome shotgun (WGS) entry which is preliminary data.</text>
</comment>
<feature type="compositionally biased region" description="Acidic residues" evidence="1">
    <location>
        <begin position="63"/>
        <end position="88"/>
    </location>
</feature>
<reference evidence="2 3" key="1">
    <citation type="journal article" date="2017" name="Mol. Ecol.">
        <title>Comparative and population genomic landscape of Phellinus noxius: A hypervariable fungus causing root rot in trees.</title>
        <authorList>
            <person name="Chung C.L."/>
            <person name="Lee T.J."/>
            <person name="Akiba M."/>
            <person name="Lee H.H."/>
            <person name="Kuo T.H."/>
            <person name="Liu D."/>
            <person name="Ke H.M."/>
            <person name="Yokoi T."/>
            <person name="Roa M.B."/>
            <person name="Lu M.J."/>
            <person name="Chang Y.Y."/>
            <person name="Ann P.J."/>
            <person name="Tsai J.N."/>
            <person name="Chen C.Y."/>
            <person name="Tzean S.S."/>
            <person name="Ota Y."/>
            <person name="Hattori T."/>
            <person name="Sahashi N."/>
            <person name="Liou R.F."/>
            <person name="Kikuchi T."/>
            <person name="Tsai I.J."/>
        </authorList>
    </citation>
    <scope>NUCLEOTIDE SEQUENCE [LARGE SCALE GENOMIC DNA]</scope>
    <source>
        <strain evidence="2 3">FFPRI411160</strain>
    </source>
</reference>
<gene>
    <name evidence="2" type="ORF">PNOK_0610800</name>
</gene>